<name>A0A944DMM4_PSEFL</name>
<feature type="region of interest" description="Disordered" evidence="1">
    <location>
        <begin position="144"/>
        <end position="164"/>
    </location>
</feature>
<comment type="caution">
    <text evidence="2">The sequence shown here is derived from an EMBL/GenBank/DDBJ whole genome shotgun (WGS) entry which is preliminary data.</text>
</comment>
<evidence type="ECO:0000313" key="3">
    <source>
        <dbReference type="Proteomes" id="UP000692896"/>
    </source>
</evidence>
<dbReference type="AlphaFoldDB" id="A0A944DMM4"/>
<proteinExistence type="predicted"/>
<dbReference type="RefSeq" id="WP_214912906.1">
    <property type="nucleotide sequence ID" value="NZ_JAGGNX010000004.1"/>
</dbReference>
<reference evidence="2" key="1">
    <citation type="submission" date="2021-03" db="EMBL/GenBank/DDBJ databases">
        <title>Genomic analysis provides insights into the functional capacity of soil bacteria communities inhabiting an altitudinal gradient in the Atacama Desert.</title>
        <authorList>
            <person name="Gonzalez M."/>
            <person name="Maldonado J."/>
            <person name="Maza F."/>
            <person name="Hodar C."/>
            <person name="Cortes M."/>
            <person name="Palma R."/>
            <person name="Andreani C."/>
            <person name="Gaete A."/>
            <person name="Vasquez-Dean J."/>
            <person name="Acuna V."/>
            <person name="Aguado M."/>
            <person name="Mandakovic D."/>
            <person name="Latorre M."/>
            <person name="Orellana A."/>
            <person name="Gutierrez R."/>
            <person name="Montecino M."/>
            <person name="Allende M."/>
            <person name="Maass A."/>
            <person name="Cambiazo V."/>
        </authorList>
    </citation>
    <scope>NUCLEOTIDE SEQUENCE</scope>
    <source>
        <strain evidence="2">ISL-25</strain>
    </source>
</reference>
<dbReference type="Proteomes" id="UP000692896">
    <property type="component" value="Unassembled WGS sequence"/>
</dbReference>
<dbReference type="EMBL" id="JAGGOB010000056">
    <property type="protein sequence ID" value="MBT2331619.1"/>
    <property type="molecule type" value="Genomic_DNA"/>
</dbReference>
<accession>A0A944DMM4</accession>
<evidence type="ECO:0000256" key="1">
    <source>
        <dbReference type="SAM" id="MobiDB-lite"/>
    </source>
</evidence>
<gene>
    <name evidence="2" type="ORF">J7E47_23160</name>
</gene>
<evidence type="ECO:0000313" key="2">
    <source>
        <dbReference type="EMBL" id="MBT2331619.1"/>
    </source>
</evidence>
<sequence length="204" mass="21793">MGALDQIVWPRSARILAIAFACLVSAIAGGAATAGFAFNYAKALGDTDLAKFETQQADKAATAANENRLLLLQQVARVNEAEALLYATIDQYAEEKRQLQERIPHVTTQYIPAPGAAAKPVPHCVFTAGWLRDYNAALGVPAPRSGAVDPASEKAARPTPGTDAELLESGVTPADILAHAQDYGEWARTNLAQLNELLDLRQKD</sequence>
<protein>
    <submittedName>
        <fullName evidence="2">Lysis protein</fullName>
    </submittedName>
</protein>
<organism evidence="2 3">
    <name type="scientific">Pseudomonas fluorescens</name>
    <dbReference type="NCBI Taxonomy" id="294"/>
    <lineage>
        <taxon>Bacteria</taxon>
        <taxon>Pseudomonadati</taxon>
        <taxon>Pseudomonadota</taxon>
        <taxon>Gammaproteobacteria</taxon>
        <taxon>Pseudomonadales</taxon>
        <taxon>Pseudomonadaceae</taxon>
        <taxon>Pseudomonas</taxon>
    </lineage>
</organism>